<dbReference type="AlphaFoldDB" id="A0A1H8AAH1"/>
<dbReference type="NCBIfam" id="TIGR00177">
    <property type="entry name" value="molyb_syn"/>
    <property type="match status" value="1"/>
</dbReference>
<dbReference type="Pfam" id="PF00994">
    <property type="entry name" value="MoCF_biosynth"/>
    <property type="match status" value="1"/>
</dbReference>
<dbReference type="NCBIfam" id="NF006932">
    <property type="entry name" value="PRK09417.1"/>
    <property type="match status" value="1"/>
</dbReference>
<organism evidence="5 6">
    <name type="scientific">Lihuaxuella thermophila</name>
    <dbReference type="NCBI Taxonomy" id="1173111"/>
    <lineage>
        <taxon>Bacteria</taxon>
        <taxon>Bacillati</taxon>
        <taxon>Bacillota</taxon>
        <taxon>Bacilli</taxon>
        <taxon>Bacillales</taxon>
        <taxon>Thermoactinomycetaceae</taxon>
        <taxon>Lihuaxuella</taxon>
    </lineage>
</organism>
<dbReference type="Proteomes" id="UP000199695">
    <property type="component" value="Unassembled WGS sequence"/>
</dbReference>
<accession>A0A1H8AAH1</accession>
<dbReference type="SMART" id="SM00852">
    <property type="entry name" value="MoCF_biosynth"/>
    <property type="match status" value="1"/>
</dbReference>
<dbReference type="PANTHER" id="PTHR43764:SF1">
    <property type="entry name" value="MOLYBDOPTERIN MOLYBDOTRANSFERASE"/>
    <property type="match status" value="1"/>
</dbReference>
<proteinExistence type="predicted"/>
<dbReference type="EMBL" id="FOCQ01000001">
    <property type="protein sequence ID" value="SEM67775.1"/>
    <property type="molecule type" value="Genomic_DNA"/>
</dbReference>
<dbReference type="PROSITE" id="PS01078">
    <property type="entry name" value="MOCF_BIOSYNTHESIS_1"/>
    <property type="match status" value="1"/>
</dbReference>
<dbReference type="OrthoDB" id="9784492at2"/>
<name>A0A1H8AAH1_9BACL</name>
<evidence type="ECO:0000313" key="6">
    <source>
        <dbReference type="Proteomes" id="UP000199695"/>
    </source>
</evidence>
<keyword evidence="3" id="KW-0501">Molybdenum cofactor biosynthesis</keyword>
<dbReference type="GO" id="GO:0006777">
    <property type="term" value="P:Mo-molybdopterin cofactor biosynthetic process"/>
    <property type="evidence" value="ECO:0007669"/>
    <property type="project" value="UniProtKB-KW"/>
</dbReference>
<dbReference type="CDD" id="cd00886">
    <property type="entry name" value="MogA_MoaB"/>
    <property type="match status" value="1"/>
</dbReference>
<feature type="domain" description="MoaB/Mog" evidence="4">
    <location>
        <begin position="10"/>
        <end position="152"/>
    </location>
</feature>
<dbReference type="PANTHER" id="PTHR43764">
    <property type="entry name" value="MOLYBDENUM COFACTOR BIOSYNTHESIS"/>
    <property type="match status" value="1"/>
</dbReference>
<dbReference type="InterPro" id="IPR008284">
    <property type="entry name" value="MoCF_biosynth_CS"/>
</dbReference>
<dbReference type="UniPathway" id="UPA00344"/>
<protein>
    <submittedName>
        <fullName evidence="5">Molybdenum cofactor synthesis domain-containing protein</fullName>
    </submittedName>
</protein>
<keyword evidence="6" id="KW-1185">Reference proteome</keyword>
<dbReference type="InterPro" id="IPR036425">
    <property type="entry name" value="MoaB/Mog-like_dom_sf"/>
</dbReference>
<comment type="pathway">
    <text evidence="2">Cofactor biosynthesis; molybdopterin biosynthesis.</text>
</comment>
<gene>
    <name evidence="5" type="ORF">SAMN05444955_10140</name>
</gene>
<dbReference type="SUPFAM" id="SSF53218">
    <property type="entry name" value="Molybdenum cofactor biosynthesis proteins"/>
    <property type="match status" value="1"/>
</dbReference>
<evidence type="ECO:0000313" key="5">
    <source>
        <dbReference type="EMBL" id="SEM67775.1"/>
    </source>
</evidence>
<dbReference type="Gene3D" id="3.40.980.10">
    <property type="entry name" value="MoaB/Mog-like domain"/>
    <property type="match status" value="1"/>
</dbReference>
<evidence type="ECO:0000256" key="1">
    <source>
        <dbReference type="ARBA" id="ARBA00003487"/>
    </source>
</evidence>
<comment type="function">
    <text evidence="1">May be involved in the biosynthesis of molybdopterin.</text>
</comment>
<dbReference type="STRING" id="1173111.SAMN05444955_10140"/>
<evidence type="ECO:0000256" key="3">
    <source>
        <dbReference type="ARBA" id="ARBA00023150"/>
    </source>
</evidence>
<sequence>MTVGVSWKVGIVTVSDGCASGTREDSSGNLLRQLCQEWDVIEYRVIPDEQQEIEETLKELADQKGCHLILTTGGTGFAPRDVTPEATRAVIHKEAPGICEAMRAVTVAHTKYAILSRAVAGIRNQTLIVNLPGSPKGVRECFDAISGVLPHALRILSGNTRH</sequence>
<reference evidence="5 6" key="1">
    <citation type="submission" date="2016-10" db="EMBL/GenBank/DDBJ databases">
        <authorList>
            <person name="de Groot N.N."/>
        </authorList>
    </citation>
    <scope>NUCLEOTIDE SEQUENCE [LARGE SCALE GENOMIC DNA]</scope>
    <source>
        <strain evidence="5 6">DSM 46701</strain>
    </source>
</reference>
<dbReference type="InterPro" id="IPR051920">
    <property type="entry name" value="MPT_Adenylyltrnsfr/MoaC-Rel"/>
</dbReference>
<dbReference type="InterPro" id="IPR001453">
    <property type="entry name" value="MoaB/Mog_dom"/>
</dbReference>
<evidence type="ECO:0000256" key="2">
    <source>
        <dbReference type="ARBA" id="ARBA00005046"/>
    </source>
</evidence>
<evidence type="ECO:0000259" key="4">
    <source>
        <dbReference type="SMART" id="SM00852"/>
    </source>
</evidence>